<keyword evidence="1" id="KW-0732">Signal</keyword>
<feature type="chain" id="PRO_5037340639" description="Lipid/polyisoprenoid-binding YceI-like domain-containing protein" evidence="1">
    <location>
        <begin position="22"/>
        <end position="233"/>
    </location>
</feature>
<accession>A0A918F259</accession>
<evidence type="ECO:0000256" key="1">
    <source>
        <dbReference type="SAM" id="SignalP"/>
    </source>
</evidence>
<dbReference type="EMBL" id="BMQL01000004">
    <property type="protein sequence ID" value="GGR00563.1"/>
    <property type="molecule type" value="Genomic_DNA"/>
</dbReference>
<dbReference type="AlphaFoldDB" id="A0A918F259"/>
<evidence type="ECO:0000313" key="3">
    <source>
        <dbReference type="Proteomes" id="UP000603865"/>
    </source>
</evidence>
<organism evidence="2 3">
    <name type="scientific">Deinococcus ruber</name>
    <dbReference type="NCBI Taxonomy" id="1848197"/>
    <lineage>
        <taxon>Bacteria</taxon>
        <taxon>Thermotogati</taxon>
        <taxon>Deinococcota</taxon>
        <taxon>Deinococci</taxon>
        <taxon>Deinococcales</taxon>
        <taxon>Deinococcaceae</taxon>
        <taxon>Deinococcus</taxon>
    </lineage>
</organism>
<feature type="signal peptide" evidence="1">
    <location>
        <begin position="1"/>
        <end position="21"/>
    </location>
</feature>
<protein>
    <recommendedName>
        <fullName evidence="4">Lipid/polyisoprenoid-binding YceI-like domain-containing protein</fullName>
    </recommendedName>
</protein>
<reference evidence="2" key="2">
    <citation type="submission" date="2020-09" db="EMBL/GenBank/DDBJ databases">
        <authorList>
            <person name="Sun Q."/>
            <person name="Ohkuma M."/>
        </authorList>
    </citation>
    <scope>NUCLEOTIDE SEQUENCE</scope>
    <source>
        <strain evidence="2">JCM 31311</strain>
    </source>
</reference>
<sequence>MRPLAVACLLLCFLGAEPVLAGGAGAPFTSRLPVVNVGNIRITADLAGVQAMRGTHLLWQNSGIGAMNLQKGPGRWITVQGAPLGSEKREHPDSSFALISFVLDPQTGQIKARVGGQFVQEGAASALFLALSVRGVMRQDDAPLLLLTRLNLNTLHSEFHTLSGNQIIPAACRMPDHGADTGNIGISASFFGFFSPVHKQSVVWGMDTVKCTFKVRIDVNTFKVSLLSVNVNK</sequence>
<name>A0A918F259_9DEIO</name>
<gene>
    <name evidence="2" type="ORF">GCM10008957_11750</name>
</gene>
<reference evidence="2" key="1">
    <citation type="journal article" date="2014" name="Int. J. Syst. Evol. Microbiol.">
        <title>Complete genome sequence of Corynebacterium casei LMG S-19264T (=DSM 44701T), isolated from a smear-ripened cheese.</title>
        <authorList>
            <consortium name="US DOE Joint Genome Institute (JGI-PGF)"/>
            <person name="Walter F."/>
            <person name="Albersmeier A."/>
            <person name="Kalinowski J."/>
            <person name="Ruckert C."/>
        </authorList>
    </citation>
    <scope>NUCLEOTIDE SEQUENCE</scope>
    <source>
        <strain evidence="2">JCM 31311</strain>
    </source>
</reference>
<evidence type="ECO:0000313" key="2">
    <source>
        <dbReference type="EMBL" id="GGR00563.1"/>
    </source>
</evidence>
<evidence type="ECO:0008006" key="4">
    <source>
        <dbReference type="Google" id="ProtNLM"/>
    </source>
</evidence>
<dbReference type="Proteomes" id="UP000603865">
    <property type="component" value="Unassembled WGS sequence"/>
</dbReference>
<proteinExistence type="predicted"/>
<comment type="caution">
    <text evidence="2">The sequence shown here is derived from an EMBL/GenBank/DDBJ whole genome shotgun (WGS) entry which is preliminary data.</text>
</comment>
<keyword evidence="3" id="KW-1185">Reference proteome</keyword>